<accession>A0A1U7NSJ6</accession>
<proteinExistence type="predicted"/>
<dbReference type="EMBL" id="MSTI01000158">
    <property type="protein sequence ID" value="OLV15877.1"/>
    <property type="molecule type" value="Genomic_DNA"/>
</dbReference>
<name>A0A1U7NSJ6_9DEIO</name>
<organism evidence="1 2">
    <name type="scientific">Deinococcus marmoris</name>
    <dbReference type="NCBI Taxonomy" id="249408"/>
    <lineage>
        <taxon>Bacteria</taxon>
        <taxon>Thermotogati</taxon>
        <taxon>Deinococcota</taxon>
        <taxon>Deinococci</taxon>
        <taxon>Deinococcales</taxon>
        <taxon>Deinococcaceae</taxon>
        <taxon>Deinococcus</taxon>
    </lineage>
</organism>
<gene>
    <name evidence="1" type="ORF">BOO71_0013384</name>
</gene>
<protein>
    <submittedName>
        <fullName evidence="1">Uncharacterized protein</fullName>
    </submittedName>
</protein>
<comment type="caution">
    <text evidence="1">The sequence shown here is derived from an EMBL/GenBank/DDBJ whole genome shotgun (WGS) entry which is preliminary data.</text>
</comment>
<reference evidence="1 2" key="1">
    <citation type="submission" date="2017-01" db="EMBL/GenBank/DDBJ databases">
        <title>Genome Analysis of Deinococcus marmoris KOPRI26562.</title>
        <authorList>
            <person name="Kim J.H."/>
            <person name="Oh H.-M."/>
        </authorList>
    </citation>
    <scope>NUCLEOTIDE SEQUENCE [LARGE SCALE GENOMIC DNA]</scope>
    <source>
        <strain evidence="1 2">KOPRI26562</strain>
    </source>
</reference>
<dbReference type="STRING" id="249408.BOO71_0013384"/>
<sequence length="41" mass="4620">MIFKYYGLKGGDWEAMPIRPAESCGAIVELLRALEIESHQP</sequence>
<evidence type="ECO:0000313" key="1">
    <source>
        <dbReference type="EMBL" id="OLV15877.1"/>
    </source>
</evidence>
<evidence type="ECO:0000313" key="2">
    <source>
        <dbReference type="Proteomes" id="UP000186607"/>
    </source>
</evidence>
<dbReference type="AlphaFoldDB" id="A0A1U7NSJ6"/>
<keyword evidence="2" id="KW-1185">Reference proteome</keyword>
<dbReference type="Proteomes" id="UP000186607">
    <property type="component" value="Unassembled WGS sequence"/>
</dbReference>